<evidence type="ECO:0000313" key="4">
    <source>
        <dbReference type="EMBL" id="KAL2072446.1"/>
    </source>
</evidence>
<dbReference type="InterPro" id="IPR050425">
    <property type="entry name" value="NAD(P)_dehydrat-like"/>
</dbReference>
<dbReference type="InterPro" id="IPR001509">
    <property type="entry name" value="Epimerase_deHydtase"/>
</dbReference>
<dbReference type="InterPro" id="IPR036291">
    <property type="entry name" value="NAD(P)-bd_dom_sf"/>
</dbReference>
<evidence type="ECO:0000256" key="2">
    <source>
        <dbReference type="ARBA" id="ARBA00023445"/>
    </source>
</evidence>
<keyword evidence="5" id="KW-1185">Reference proteome</keyword>
<name>A0ABR4CR42_9HELO</name>
<gene>
    <name evidence="4" type="ORF">VTL71DRAFT_11789</name>
</gene>
<dbReference type="EMBL" id="JAZHXI010000004">
    <property type="protein sequence ID" value="KAL2072446.1"/>
    <property type="molecule type" value="Genomic_DNA"/>
</dbReference>
<evidence type="ECO:0000256" key="1">
    <source>
        <dbReference type="ARBA" id="ARBA00023002"/>
    </source>
</evidence>
<evidence type="ECO:0000313" key="5">
    <source>
        <dbReference type="Proteomes" id="UP001595075"/>
    </source>
</evidence>
<dbReference type="Proteomes" id="UP001595075">
    <property type="component" value="Unassembled WGS sequence"/>
</dbReference>
<dbReference type="SUPFAM" id="SSF51735">
    <property type="entry name" value="NAD(P)-binding Rossmann-fold domains"/>
    <property type="match status" value="1"/>
</dbReference>
<dbReference type="PANTHER" id="PTHR10366:SF812">
    <property type="entry name" value="VPS9 DOMAIN-CONTAINING PROTEIN"/>
    <property type="match status" value="1"/>
</dbReference>
<sequence length="329" mass="35837">MSGLIFITGATGFIGSLTAKKALEKGYKLRISVRKEEQIEKVKAILDAFREKLEFAVVPDITDPKAFAGKLDGVDYVLHMASPLPSGTDKAAIFGPAVKGTTAILAEAAKVSSIQKVVITSSVAALMPMSGATDGKITEDVHDPSLVIDEDVQVQGKNDEDKAFQLYHASKLLSSQASWKFMKENSPKFVLVTLHPNFVYGHNLTQTNAEGVASSTNGMLWQSIMAENKARLLGYVHVGDVADAHIRALSPDIKNSTNYFISGPPRTWDDVLEIVKNDYPNVPYKLKSGAQAVNYVGNTEKAERELGIEWTSLRDVVHEVMDQQLGFLA</sequence>
<reference evidence="4 5" key="1">
    <citation type="journal article" date="2024" name="Commun. Biol.">
        <title>Comparative genomic analysis of thermophilic fungi reveals convergent evolutionary adaptations and gene losses.</title>
        <authorList>
            <person name="Steindorff A.S."/>
            <person name="Aguilar-Pontes M.V."/>
            <person name="Robinson A.J."/>
            <person name="Andreopoulos B."/>
            <person name="LaButti K."/>
            <person name="Kuo A."/>
            <person name="Mondo S."/>
            <person name="Riley R."/>
            <person name="Otillar R."/>
            <person name="Haridas S."/>
            <person name="Lipzen A."/>
            <person name="Grimwood J."/>
            <person name="Schmutz J."/>
            <person name="Clum A."/>
            <person name="Reid I.D."/>
            <person name="Moisan M.C."/>
            <person name="Butler G."/>
            <person name="Nguyen T.T.M."/>
            <person name="Dewar K."/>
            <person name="Conant G."/>
            <person name="Drula E."/>
            <person name="Henrissat B."/>
            <person name="Hansel C."/>
            <person name="Singer S."/>
            <person name="Hutchinson M.I."/>
            <person name="de Vries R.P."/>
            <person name="Natvig D.O."/>
            <person name="Powell A.J."/>
            <person name="Tsang A."/>
            <person name="Grigoriev I.V."/>
        </authorList>
    </citation>
    <scope>NUCLEOTIDE SEQUENCE [LARGE SCALE GENOMIC DNA]</scope>
    <source>
        <strain evidence="4 5">CBS 494.80</strain>
    </source>
</reference>
<keyword evidence="1" id="KW-0560">Oxidoreductase</keyword>
<evidence type="ECO:0000259" key="3">
    <source>
        <dbReference type="Pfam" id="PF01370"/>
    </source>
</evidence>
<dbReference type="Gene3D" id="3.40.50.720">
    <property type="entry name" value="NAD(P)-binding Rossmann-like Domain"/>
    <property type="match status" value="1"/>
</dbReference>
<comment type="caution">
    <text evidence="4">The sequence shown here is derived from an EMBL/GenBank/DDBJ whole genome shotgun (WGS) entry which is preliminary data.</text>
</comment>
<comment type="similarity">
    <text evidence="2">Belongs to the NAD(P)-dependent epimerase/dehydratase family. Dihydroflavonol-4-reductase subfamily.</text>
</comment>
<feature type="domain" description="NAD-dependent epimerase/dehydratase" evidence="3">
    <location>
        <begin position="5"/>
        <end position="250"/>
    </location>
</feature>
<protein>
    <recommendedName>
        <fullName evidence="3">NAD-dependent epimerase/dehydratase domain-containing protein</fullName>
    </recommendedName>
</protein>
<organism evidence="4 5">
    <name type="scientific">Oculimacula yallundae</name>
    <dbReference type="NCBI Taxonomy" id="86028"/>
    <lineage>
        <taxon>Eukaryota</taxon>
        <taxon>Fungi</taxon>
        <taxon>Dikarya</taxon>
        <taxon>Ascomycota</taxon>
        <taxon>Pezizomycotina</taxon>
        <taxon>Leotiomycetes</taxon>
        <taxon>Helotiales</taxon>
        <taxon>Ploettnerulaceae</taxon>
        <taxon>Oculimacula</taxon>
    </lineage>
</organism>
<accession>A0ABR4CR42</accession>
<dbReference type="Pfam" id="PF01370">
    <property type="entry name" value="Epimerase"/>
    <property type="match status" value="1"/>
</dbReference>
<proteinExistence type="inferred from homology"/>
<dbReference type="PANTHER" id="PTHR10366">
    <property type="entry name" value="NAD DEPENDENT EPIMERASE/DEHYDRATASE"/>
    <property type="match status" value="1"/>
</dbReference>